<proteinExistence type="predicted"/>
<dbReference type="PIRSF" id="PIRSF009264">
    <property type="entry name" value="TagBP_ald_AgaZ"/>
    <property type="match status" value="1"/>
</dbReference>
<dbReference type="InterPro" id="IPR012062">
    <property type="entry name" value="GatZ/KbaZ-like"/>
</dbReference>
<gene>
    <name evidence="2" type="ORF">GOB84_15660</name>
</gene>
<protein>
    <submittedName>
        <fullName evidence="2">Tagatose-bisphosphate aldolase</fullName>
    </submittedName>
</protein>
<organism evidence="2 3">
    <name type="scientific">Acetobacter fallax</name>
    <dbReference type="NCBI Taxonomy" id="1737473"/>
    <lineage>
        <taxon>Bacteria</taxon>
        <taxon>Pseudomonadati</taxon>
        <taxon>Pseudomonadota</taxon>
        <taxon>Alphaproteobacteria</taxon>
        <taxon>Acetobacterales</taxon>
        <taxon>Acetobacteraceae</taxon>
        <taxon>Acetobacter</taxon>
    </lineage>
</organism>
<evidence type="ECO:0000313" key="2">
    <source>
        <dbReference type="EMBL" id="NHO33954.1"/>
    </source>
</evidence>
<reference evidence="2 3" key="1">
    <citation type="journal article" date="2020" name="Int. J. Syst. Evol. Microbiol.">
        <title>Novel acetic acid bacteria from cider fermentations: Acetobacter conturbans sp. nov. and Acetobacter fallax sp. nov.</title>
        <authorList>
            <person name="Sombolestani A.S."/>
            <person name="Cleenwerck I."/>
            <person name="Cnockaert M."/>
            <person name="Borremans W."/>
            <person name="Wieme A.D."/>
            <person name="De Vuyst L."/>
            <person name="Vandamme P."/>
        </authorList>
    </citation>
    <scope>NUCLEOTIDE SEQUENCE [LARGE SCALE GENOMIC DNA]</scope>
    <source>
        <strain evidence="2 3">LMG 1637</strain>
    </source>
</reference>
<evidence type="ECO:0000256" key="1">
    <source>
        <dbReference type="ARBA" id="ARBA00005007"/>
    </source>
</evidence>
<keyword evidence="3" id="KW-1185">Reference proteome</keyword>
<comment type="pathway">
    <text evidence="1">Carbohydrate metabolism.</text>
</comment>
<dbReference type="Gene3D" id="1.10.400.20">
    <property type="entry name" value="putative tagatose 6-phosphate kinase domain like"/>
    <property type="match status" value="1"/>
</dbReference>
<dbReference type="Pfam" id="PF08013">
    <property type="entry name" value="GatZ_KbaZ-like"/>
    <property type="match status" value="1"/>
</dbReference>
<sequence>MSIAPFFDLVKQIHDPLAPRGSRRGLTSVCSAHPLVIEAALGRAARLGEPVLIEATCNQVNQEGGYTGMTPVDFLDLLRGIAEKVGCPSDLILAGGDHLGPSPWKTLPAEEALSRAGDMVEAYARAGFVKLHLDASMGCAGEPAALADDIVAARACALAGRAEAVAPGRVVYVIGTEVPVPGGAAEALDHLTPTSPSAAAETLRLHETMFRAALGDEVWSRVIALVVQPGVEFGVEEVALYDRDRARSLSDALVGMPGQIFEAHSTDYQTAEGLRALVEDGFALLKVGPGLTFALREALYALDALRGALLPQQESLRDVMERVMLHDSSHWAGHYEGSSSQLRVLRHYAWSDRIRYYWPKPEAGEAVDTLFSQLADTGMPDPLISQFLPTLFARLRSGEIAREPRAIVIAAVTDVLDMYGAACAPGSGKGV</sequence>
<evidence type="ECO:0000313" key="3">
    <source>
        <dbReference type="Proteomes" id="UP000615326"/>
    </source>
</evidence>
<comment type="caution">
    <text evidence="2">The sequence shown here is derived from an EMBL/GenBank/DDBJ whole genome shotgun (WGS) entry which is preliminary data.</text>
</comment>
<dbReference type="InterPro" id="IPR050303">
    <property type="entry name" value="GatZ_KbaZ_carbometab"/>
</dbReference>
<dbReference type="RefSeq" id="WP_173578415.1">
    <property type="nucleotide sequence ID" value="NZ_WOSW01000045.1"/>
</dbReference>
<dbReference type="PANTHER" id="PTHR32502">
    <property type="entry name" value="N-ACETYLGALACTOSAMINE PERMEASE II COMPONENT-RELATED"/>
    <property type="match status" value="1"/>
</dbReference>
<dbReference type="Gene3D" id="3.20.20.70">
    <property type="entry name" value="Aldolase class I"/>
    <property type="match status" value="1"/>
</dbReference>
<dbReference type="EMBL" id="WOSW01000045">
    <property type="protein sequence ID" value="NHO33954.1"/>
    <property type="molecule type" value="Genomic_DNA"/>
</dbReference>
<dbReference type="InterPro" id="IPR013785">
    <property type="entry name" value="Aldolase_TIM"/>
</dbReference>
<name>A0ABX0KBY4_9PROT</name>
<accession>A0ABX0KBY4</accession>
<dbReference type="Proteomes" id="UP000615326">
    <property type="component" value="Unassembled WGS sequence"/>
</dbReference>
<dbReference type="PANTHER" id="PTHR32502:SF2">
    <property type="entry name" value="D-TAGATOSE-1,6-BISPHOSPHATE ALDOLASE SUBUNIT KBAZ"/>
    <property type="match status" value="1"/>
</dbReference>
<dbReference type="SUPFAM" id="SSF51569">
    <property type="entry name" value="Aldolase"/>
    <property type="match status" value="1"/>
</dbReference>